<dbReference type="EMBL" id="BPQB01000044">
    <property type="protein sequence ID" value="GJE94880.1"/>
    <property type="molecule type" value="Genomic_DNA"/>
</dbReference>
<evidence type="ECO:0000313" key="3">
    <source>
        <dbReference type="Proteomes" id="UP000703269"/>
    </source>
</evidence>
<evidence type="ECO:0000256" key="1">
    <source>
        <dbReference type="SAM" id="MobiDB-lite"/>
    </source>
</evidence>
<accession>A0A9P3GH40</accession>
<organism evidence="2 3">
    <name type="scientific">Phanerochaete sordida</name>
    <dbReference type="NCBI Taxonomy" id="48140"/>
    <lineage>
        <taxon>Eukaryota</taxon>
        <taxon>Fungi</taxon>
        <taxon>Dikarya</taxon>
        <taxon>Basidiomycota</taxon>
        <taxon>Agaricomycotina</taxon>
        <taxon>Agaricomycetes</taxon>
        <taxon>Polyporales</taxon>
        <taxon>Phanerochaetaceae</taxon>
        <taxon>Phanerochaete</taxon>
    </lineage>
</organism>
<sequence>MTGPLQEIRRPKAAEAAKPSSTSTVKKKTCTASQNKDQDVPAKKPHTAKKKAETPEPIGEDVGIIIVTYIEVTVPSSAPQVQSRTGKKPAKVAPTPAAAVYKCGPIEFDVEDTFEMFFRDLADAVHCTRDSLPVPKLMWKLANIKSSPEKPITNAIGFKAMLTAVQEKRRGDRQITVMMPRPDQRPQTFPWEVGTEDERGHNRMQEFYNTEAQTAAEDPFDFHSQKQRIDDASQDCKQQICNKYPVGNLGEPYQDIRVYRNAEGRMWELNDLRISVWANKLARGKCTVDAPPNAPHFGHRQSLKPRTAPSSSPVALPPTAAGSSSFPEAFLAATMQQQQRDTVLAGGFGFNSVPGTHATHLRPPSVTQSFFNPDDVPAFFDVPNTITLSAWCARYRIPVEDEQKISHMGFVLGDRDFEDMPESVWKDEFGFAYLAWDCIKRRHIQFYYDLKDGKWDKPLA</sequence>
<dbReference type="AlphaFoldDB" id="A0A9P3GH40"/>
<comment type="caution">
    <text evidence="2">The sequence shown here is derived from an EMBL/GenBank/DDBJ whole genome shotgun (WGS) entry which is preliminary data.</text>
</comment>
<feature type="region of interest" description="Disordered" evidence="1">
    <location>
        <begin position="1"/>
        <end position="55"/>
    </location>
</feature>
<keyword evidence="3" id="KW-1185">Reference proteome</keyword>
<protein>
    <submittedName>
        <fullName evidence="2">Uncharacterized protein</fullName>
    </submittedName>
</protein>
<name>A0A9P3GH40_9APHY</name>
<dbReference type="OrthoDB" id="3056089at2759"/>
<gene>
    <name evidence="2" type="ORF">PsYK624_110560</name>
</gene>
<evidence type="ECO:0000313" key="2">
    <source>
        <dbReference type="EMBL" id="GJE94880.1"/>
    </source>
</evidence>
<dbReference type="Proteomes" id="UP000703269">
    <property type="component" value="Unassembled WGS sequence"/>
</dbReference>
<reference evidence="2 3" key="1">
    <citation type="submission" date="2021-08" db="EMBL/GenBank/DDBJ databases">
        <title>Draft Genome Sequence of Phanerochaete sordida strain YK-624.</title>
        <authorList>
            <person name="Mori T."/>
            <person name="Dohra H."/>
            <person name="Suzuki T."/>
            <person name="Kawagishi H."/>
            <person name="Hirai H."/>
        </authorList>
    </citation>
    <scope>NUCLEOTIDE SEQUENCE [LARGE SCALE GENOMIC DNA]</scope>
    <source>
        <strain evidence="2 3">YK-624</strain>
    </source>
</reference>
<feature type="region of interest" description="Disordered" evidence="1">
    <location>
        <begin position="290"/>
        <end position="321"/>
    </location>
</feature>
<proteinExistence type="predicted"/>